<dbReference type="EMBL" id="SJPJ01000001">
    <property type="protein sequence ID" value="TWT83971.1"/>
    <property type="molecule type" value="Genomic_DNA"/>
</dbReference>
<dbReference type="Proteomes" id="UP000315010">
    <property type="component" value="Unassembled WGS sequence"/>
</dbReference>
<keyword evidence="1" id="KW-1133">Transmembrane helix</keyword>
<gene>
    <name evidence="2" type="ORF">CA13_54450</name>
</gene>
<feature type="transmembrane region" description="Helical" evidence="1">
    <location>
        <begin position="12"/>
        <end position="31"/>
    </location>
</feature>
<dbReference type="GO" id="GO:0016787">
    <property type="term" value="F:hydrolase activity"/>
    <property type="evidence" value="ECO:0007669"/>
    <property type="project" value="UniProtKB-KW"/>
</dbReference>
<dbReference type="Gene3D" id="2.160.20.10">
    <property type="entry name" value="Single-stranded right-handed beta-helix, Pectin lyase-like"/>
    <property type="match status" value="1"/>
</dbReference>
<evidence type="ECO:0000313" key="3">
    <source>
        <dbReference type="Proteomes" id="UP000315010"/>
    </source>
</evidence>
<protein>
    <submittedName>
        <fullName evidence="2">Glycosyl hydrolase family 49</fullName>
    </submittedName>
</protein>
<keyword evidence="2" id="KW-0378">Hydrolase</keyword>
<dbReference type="InterPro" id="IPR012334">
    <property type="entry name" value="Pectin_lyas_fold"/>
</dbReference>
<reference evidence="2 3" key="1">
    <citation type="submission" date="2019-02" db="EMBL/GenBank/DDBJ databases">
        <title>Deep-cultivation of Planctomycetes and their phenomic and genomic characterization uncovers novel biology.</title>
        <authorList>
            <person name="Wiegand S."/>
            <person name="Jogler M."/>
            <person name="Boedeker C."/>
            <person name="Pinto D."/>
            <person name="Vollmers J."/>
            <person name="Rivas-Marin E."/>
            <person name="Kohn T."/>
            <person name="Peeters S.H."/>
            <person name="Heuer A."/>
            <person name="Rast P."/>
            <person name="Oberbeckmann S."/>
            <person name="Bunk B."/>
            <person name="Jeske O."/>
            <person name="Meyerdierks A."/>
            <person name="Storesund J.E."/>
            <person name="Kallscheuer N."/>
            <person name="Luecker S."/>
            <person name="Lage O.M."/>
            <person name="Pohl T."/>
            <person name="Merkel B.J."/>
            <person name="Hornburger P."/>
            <person name="Mueller R.-W."/>
            <person name="Bruemmer F."/>
            <person name="Labrenz M."/>
            <person name="Spormann A.M."/>
            <person name="Op Den Camp H."/>
            <person name="Overmann J."/>
            <person name="Amann R."/>
            <person name="Jetten M.S.M."/>
            <person name="Mascher T."/>
            <person name="Medema M.H."/>
            <person name="Devos D.P."/>
            <person name="Kaster A.-K."/>
            <person name="Ovreas L."/>
            <person name="Rohde M."/>
            <person name="Galperin M.Y."/>
            <person name="Jogler C."/>
        </authorList>
    </citation>
    <scope>NUCLEOTIDE SEQUENCE [LARGE SCALE GENOMIC DNA]</scope>
    <source>
        <strain evidence="2 3">CA13</strain>
    </source>
</reference>
<sequence length="372" mass="40909">MRILFERPCNYLIIVTAMCSAIVVMGSVASGRRVSIPTQSVDQLRQHFSGKITQQDETVTFTQSGVIAFDDSNRSFIWNVPPSIKRIVVRRNVMVNGALHLRGDCTIEGLDRERSGFFGTNQQAWPQNHGIKAFQVCTIQGYGEGTITIKNLTFKNPRGFFIRGGHCPVHVSNCDFLETRPAYHNHSDGFEGGPGSTVDECHFDAGDDIIKVYNDVTVTNTTIVVGINAVPIQFGWGDYGSGAQGVFRNVKIDGNVGRGPLNASIVARAGKYDKTILLDHCSIDTPNGSLFHAHDDASNSHINVTIKNSNVRVKAFGLIACEMNIRINGTEYETDSQQTLWEAPEANAIGCSRQLPVMVRDAQPTDPPILRW</sequence>
<keyword evidence="3" id="KW-1185">Reference proteome</keyword>
<keyword evidence="1" id="KW-0812">Transmembrane</keyword>
<organism evidence="2 3">
    <name type="scientific">Novipirellula herctigrandis</name>
    <dbReference type="NCBI Taxonomy" id="2527986"/>
    <lineage>
        <taxon>Bacteria</taxon>
        <taxon>Pseudomonadati</taxon>
        <taxon>Planctomycetota</taxon>
        <taxon>Planctomycetia</taxon>
        <taxon>Pirellulales</taxon>
        <taxon>Pirellulaceae</taxon>
        <taxon>Novipirellula</taxon>
    </lineage>
</organism>
<dbReference type="SUPFAM" id="SSF51126">
    <property type="entry name" value="Pectin lyase-like"/>
    <property type="match status" value="1"/>
</dbReference>
<dbReference type="RefSeq" id="WP_146401451.1">
    <property type="nucleotide sequence ID" value="NZ_SJPJ01000001.1"/>
</dbReference>
<evidence type="ECO:0000256" key="1">
    <source>
        <dbReference type="SAM" id="Phobius"/>
    </source>
</evidence>
<dbReference type="OrthoDB" id="255287at2"/>
<dbReference type="AlphaFoldDB" id="A0A5C5ZAU9"/>
<name>A0A5C5ZAU9_9BACT</name>
<comment type="caution">
    <text evidence="2">The sequence shown here is derived from an EMBL/GenBank/DDBJ whole genome shotgun (WGS) entry which is preliminary data.</text>
</comment>
<evidence type="ECO:0000313" key="2">
    <source>
        <dbReference type="EMBL" id="TWT83971.1"/>
    </source>
</evidence>
<proteinExistence type="predicted"/>
<accession>A0A5C5ZAU9</accession>
<dbReference type="InterPro" id="IPR011050">
    <property type="entry name" value="Pectin_lyase_fold/virulence"/>
</dbReference>
<keyword evidence="1" id="KW-0472">Membrane</keyword>